<organism evidence="3 4">
    <name type="scientific">Psychromarinibacter sediminicola</name>
    <dbReference type="NCBI Taxonomy" id="3033385"/>
    <lineage>
        <taxon>Bacteria</taxon>
        <taxon>Pseudomonadati</taxon>
        <taxon>Pseudomonadota</taxon>
        <taxon>Alphaproteobacteria</taxon>
        <taxon>Rhodobacterales</taxon>
        <taxon>Paracoccaceae</taxon>
        <taxon>Psychromarinibacter</taxon>
    </lineage>
</organism>
<gene>
    <name evidence="3" type="ORF">P1J78_12610</name>
</gene>
<dbReference type="PROSITE" id="PS50911">
    <property type="entry name" value="CHAP"/>
    <property type="match status" value="1"/>
</dbReference>
<dbReference type="Gene3D" id="3.90.1720.10">
    <property type="entry name" value="endopeptidase domain like (from Nostoc punctiforme)"/>
    <property type="match status" value="1"/>
</dbReference>
<comment type="caution">
    <text evidence="3">The sequence shown here is derived from an EMBL/GenBank/DDBJ whole genome shotgun (WGS) entry which is preliminary data.</text>
</comment>
<keyword evidence="4" id="KW-1185">Reference proteome</keyword>
<accession>A0AAE3NSC9</accession>
<evidence type="ECO:0000313" key="4">
    <source>
        <dbReference type="Proteomes" id="UP001220964"/>
    </source>
</evidence>
<dbReference type="SUPFAM" id="SSF54001">
    <property type="entry name" value="Cysteine proteinases"/>
    <property type="match status" value="1"/>
</dbReference>
<feature type="domain" description="Peptidase C51" evidence="2">
    <location>
        <begin position="37"/>
        <end position="160"/>
    </location>
</feature>
<protein>
    <submittedName>
        <fullName evidence="3">CHAP domain-containing protein</fullName>
    </submittedName>
</protein>
<name>A0AAE3NSC9_9RHOB</name>
<dbReference type="RefSeq" id="WP_275567720.1">
    <property type="nucleotide sequence ID" value="NZ_JARGYC010000030.1"/>
</dbReference>
<dbReference type="InterPro" id="IPR007921">
    <property type="entry name" value="CHAP_dom"/>
</dbReference>
<reference evidence="3" key="1">
    <citation type="submission" date="2023-03" db="EMBL/GenBank/DDBJ databases">
        <title>Multiphase analysis and comparison of six strains from genera Psychromarinibacter, Lutimaribacter, and Maritimibacter, including a novel species: Psychromarinibacter sediminicola sp. nov.</title>
        <authorList>
            <person name="Wang Y.-H."/>
            <person name="Ye M.-Q."/>
            <person name="Du Z.-J."/>
        </authorList>
    </citation>
    <scope>NUCLEOTIDE SEQUENCE</scope>
    <source>
        <strain evidence="3">C21-152</strain>
    </source>
</reference>
<keyword evidence="1" id="KW-0732">Signal</keyword>
<dbReference type="Proteomes" id="UP001220964">
    <property type="component" value="Unassembled WGS sequence"/>
</dbReference>
<dbReference type="Pfam" id="PF05257">
    <property type="entry name" value="CHAP"/>
    <property type="match status" value="1"/>
</dbReference>
<dbReference type="AlphaFoldDB" id="A0AAE3NSC9"/>
<proteinExistence type="predicted"/>
<evidence type="ECO:0000259" key="2">
    <source>
        <dbReference type="PROSITE" id="PS50911"/>
    </source>
</evidence>
<dbReference type="InterPro" id="IPR038765">
    <property type="entry name" value="Papain-like_cys_pep_sf"/>
</dbReference>
<evidence type="ECO:0000313" key="3">
    <source>
        <dbReference type="EMBL" id="MDF0601579.1"/>
    </source>
</evidence>
<feature type="signal peptide" evidence="1">
    <location>
        <begin position="1"/>
        <end position="30"/>
    </location>
</feature>
<feature type="chain" id="PRO_5042167479" evidence="1">
    <location>
        <begin position="31"/>
        <end position="182"/>
    </location>
</feature>
<evidence type="ECO:0000256" key="1">
    <source>
        <dbReference type="SAM" id="SignalP"/>
    </source>
</evidence>
<dbReference type="EMBL" id="JARGYC010000030">
    <property type="protein sequence ID" value="MDF0601579.1"/>
    <property type="molecule type" value="Genomic_DNA"/>
</dbReference>
<sequence>MTIATFLQPSPLRLMGLCAVLMLGAACARAPEEPSGALNPELVSRAISTATDLRATGARVWCVPFARNASGIEIRGNADTWWPQAKGLYHRGKTPLVGAVMAFSGTGKLPMGHIAVVSEVVSDREIRIHHANWHRNQVSLSMPVKDVSAANDWSEVRVMTNPGAYGSVYRIDGFISDPRTPI</sequence>